<dbReference type="EMBL" id="BLAH01000095">
    <property type="protein sequence ID" value="GES38599.1"/>
    <property type="molecule type" value="Genomic_DNA"/>
</dbReference>
<evidence type="ECO:0000256" key="4">
    <source>
        <dbReference type="ARBA" id="ARBA00023136"/>
    </source>
</evidence>
<feature type="transmembrane region" description="Helical" evidence="5">
    <location>
        <begin position="247"/>
        <end position="270"/>
    </location>
</feature>
<reference evidence="8" key="3">
    <citation type="submission" date="2022-09" db="EMBL/GenBank/DDBJ databases">
        <title>The genome sequence of Rhodococcus aetherivorans N1.</title>
        <authorList>
            <person name="Jiang W."/>
        </authorList>
    </citation>
    <scope>NUCLEOTIDE SEQUENCE</scope>
    <source>
        <strain evidence="8">N1</strain>
    </source>
</reference>
<feature type="transmembrane region" description="Helical" evidence="5">
    <location>
        <begin position="90"/>
        <end position="110"/>
    </location>
</feature>
<keyword evidence="4 5" id="KW-0472">Membrane</keyword>
<dbReference type="EMBL" id="CP106982">
    <property type="protein sequence ID" value="UYF95028.1"/>
    <property type="molecule type" value="Genomic_DNA"/>
</dbReference>
<evidence type="ECO:0000256" key="1">
    <source>
        <dbReference type="ARBA" id="ARBA00004651"/>
    </source>
</evidence>
<dbReference type="GO" id="GO:0005886">
    <property type="term" value="C:plasma membrane"/>
    <property type="evidence" value="ECO:0007669"/>
    <property type="project" value="UniProtKB-SubCell"/>
</dbReference>
<dbReference type="Pfam" id="PF07690">
    <property type="entry name" value="MFS_1"/>
    <property type="match status" value="1"/>
</dbReference>
<dbReference type="InterPro" id="IPR036259">
    <property type="entry name" value="MFS_trans_sf"/>
</dbReference>
<keyword evidence="9" id="KW-1185">Reference proteome</keyword>
<accession>A0A059MI39</accession>
<feature type="transmembrane region" description="Helical" evidence="5">
    <location>
        <begin position="117"/>
        <end position="139"/>
    </location>
</feature>
<dbReference type="GO" id="GO:0022857">
    <property type="term" value="F:transmembrane transporter activity"/>
    <property type="evidence" value="ECO:0007669"/>
    <property type="project" value="InterPro"/>
</dbReference>
<sequence length="371" mass="37626">MIVAFMGIGVVSPILRPLAEQLGGTPSQVSLLFTGYMAVMGLAMLVTGAISSRIGTRKTLLLGLFVIAGCSLGASLSGTLGQIIGFRAGWGLGNALFVATSLAAIVGAATGGAPKAIVFYESAVGIGIATGPLVGGLLGQISWRAAFLGASVLMAVAFALLVVLLPPATTPDRPIPLIAPLRALGHAGLLSIALVSLLYHLGLFALFAYAPFVLELDPLRLGFVFCGWGVCVVISSVSVAPRLRTALGAIGATALGLALFALTLAVVAVFTGNRPAVVTCIVVSGLFLGVLNTLVTEIGMDAAPVDGSTAAAAYSFVRFGGGAVAPWLASRMGEIFNPHVPFAAAAGAVALALGVLALGRRRLPVHHRRQR</sequence>
<feature type="transmembrane region" description="Helical" evidence="5">
    <location>
        <begin position="221"/>
        <end position="240"/>
    </location>
</feature>
<feature type="transmembrane region" description="Helical" evidence="5">
    <location>
        <begin position="145"/>
        <end position="166"/>
    </location>
</feature>
<feature type="domain" description="Major facilitator superfamily (MFS) profile" evidence="6">
    <location>
        <begin position="1"/>
        <end position="362"/>
    </location>
</feature>
<dbReference type="PANTHER" id="PTHR43683:SF1">
    <property type="entry name" value="MULTIDRUG EFFLUX PROTEIN YFMO"/>
    <property type="match status" value="1"/>
</dbReference>
<dbReference type="PRINTS" id="PR01035">
    <property type="entry name" value="TCRTETA"/>
</dbReference>
<evidence type="ECO:0000259" key="6">
    <source>
        <dbReference type="PROSITE" id="PS50850"/>
    </source>
</evidence>
<gene>
    <name evidence="8" type="ORF">OCS65_04425</name>
    <name evidence="7" type="ORF">RAJCM14343_3864</name>
</gene>
<evidence type="ECO:0000313" key="8">
    <source>
        <dbReference type="EMBL" id="UYF95028.1"/>
    </source>
</evidence>
<keyword evidence="3 5" id="KW-1133">Transmembrane helix</keyword>
<dbReference type="KEGG" id="rav:AAT18_23680"/>
<dbReference type="PROSITE" id="PS50850">
    <property type="entry name" value="MFS"/>
    <property type="match status" value="1"/>
</dbReference>
<dbReference type="Gene3D" id="1.20.1250.20">
    <property type="entry name" value="MFS general substrate transporter like domains"/>
    <property type="match status" value="1"/>
</dbReference>
<feature type="transmembrane region" description="Helical" evidence="5">
    <location>
        <begin position="62"/>
        <end position="84"/>
    </location>
</feature>
<dbReference type="GeneID" id="83619636"/>
<evidence type="ECO:0000313" key="7">
    <source>
        <dbReference type="EMBL" id="GES38599.1"/>
    </source>
</evidence>
<organism evidence="8 10">
    <name type="scientific">Rhodococcus aetherivorans</name>
    <dbReference type="NCBI Taxonomy" id="191292"/>
    <lineage>
        <taxon>Bacteria</taxon>
        <taxon>Bacillati</taxon>
        <taxon>Actinomycetota</taxon>
        <taxon>Actinomycetes</taxon>
        <taxon>Mycobacteriales</taxon>
        <taxon>Nocardiaceae</taxon>
        <taxon>Rhodococcus</taxon>
    </lineage>
</organism>
<name>A0A059MI39_9NOCA</name>
<dbReference type="InterPro" id="IPR001958">
    <property type="entry name" value="Tet-R_TetA/multi-R_MdtG-like"/>
</dbReference>
<evidence type="ECO:0000313" key="9">
    <source>
        <dbReference type="Proteomes" id="UP000325466"/>
    </source>
</evidence>
<protein>
    <submittedName>
        <fullName evidence="8">MFS transporter</fullName>
    </submittedName>
    <submittedName>
        <fullName evidence="7">Multidrug-efflux transporter</fullName>
    </submittedName>
</protein>
<feature type="transmembrane region" description="Helical" evidence="5">
    <location>
        <begin position="187"/>
        <end position="209"/>
    </location>
</feature>
<feature type="transmembrane region" description="Helical" evidence="5">
    <location>
        <begin position="340"/>
        <end position="359"/>
    </location>
</feature>
<feature type="transmembrane region" description="Helical" evidence="5">
    <location>
        <begin position="276"/>
        <end position="295"/>
    </location>
</feature>
<reference evidence="7" key="2">
    <citation type="submission" date="2019-10" db="EMBL/GenBank/DDBJ databases">
        <title>Draft genome sequence of Rhodococcus aetherivorans JCM 14343.</title>
        <authorList>
            <person name="Inoue D."/>
            <person name="Nakazawa M."/>
            <person name="Yamamoto N."/>
            <person name="Sei K."/>
            <person name="Ike M."/>
        </authorList>
    </citation>
    <scope>NUCLEOTIDE SEQUENCE</scope>
    <source>
        <strain evidence="7">JCM 14343</strain>
    </source>
</reference>
<feature type="transmembrane region" description="Helical" evidence="5">
    <location>
        <begin position="29"/>
        <end position="50"/>
    </location>
</feature>
<dbReference type="SUPFAM" id="SSF103473">
    <property type="entry name" value="MFS general substrate transporter"/>
    <property type="match status" value="1"/>
</dbReference>
<evidence type="ECO:0000256" key="5">
    <source>
        <dbReference type="SAM" id="Phobius"/>
    </source>
</evidence>
<dbReference type="InterPro" id="IPR011701">
    <property type="entry name" value="MFS"/>
</dbReference>
<evidence type="ECO:0000313" key="10">
    <source>
        <dbReference type="Proteomes" id="UP001163947"/>
    </source>
</evidence>
<dbReference type="InterPro" id="IPR020846">
    <property type="entry name" value="MFS_dom"/>
</dbReference>
<dbReference type="RefSeq" id="WP_006939852.1">
    <property type="nucleotide sequence ID" value="NZ_BAAAYP010000031.1"/>
</dbReference>
<accession>N1M7C3</accession>
<reference evidence="7 9" key="1">
    <citation type="journal article" date="2018" name="Biodegradation">
        <title>1,4-Dioxane degradation characteristics of Rhodococcus aetherivorans JCM 14343.</title>
        <authorList>
            <person name="Inoue D."/>
            <person name="Tsunoda T."/>
            <person name="Yamamoto N."/>
            <person name="Ike M."/>
            <person name="Sei K."/>
        </authorList>
    </citation>
    <scope>NUCLEOTIDE SEQUENCE [LARGE SCALE GENOMIC DNA]</scope>
    <source>
        <strain evidence="7 9">JCM 14343</strain>
    </source>
</reference>
<comment type="subcellular location">
    <subcellularLocation>
        <location evidence="1">Cell membrane</location>
        <topology evidence="1">Multi-pass membrane protein</topology>
    </subcellularLocation>
</comment>
<dbReference type="AlphaFoldDB" id="A0A059MI39"/>
<dbReference type="CDD" id="cd17474">
    <property type="entry name" value="MFS_YfmO_like"/>
    <property type="match status" value="1"/>
</dbReference>
<keyword evidence="2 5" id="KW-0812">Transmembrane</keyword>
<evidence type="ECO:0000256" key="3">
    <source>
        <dbReference type="ARBA" id="ARBA00022989"/>
    </source>
</evidence>
<dbReference type="InterPro" id="IPR053200">
    <property type="entry name" value="YfmO-like"/>
</dbReference>
<proteinExistence type="predicted"/>
<dbReference type="PANTHER" id="PTHR43683">
    <property type="entry name" value="MULTIDRUG EFFLUX PROTEIN YFMO"/>
    <property type="match status" value="1"/>
</dbReference>
<dbReference type="Proteomes" id="UP001163947">
    <property type="component" value="Chromosome"/>
</dbReference>
<evidence type="ECO:0000256" key="2">
    <source>
        <dbReference type="ARBA" id="ARBA00022692"/>
    </source>
</evidence>
<dbReference type="Proteomes" id="UP000325466">
    <property type="component" value="Unassembled WGS sequence"/>
</dbReference>
<accession>A0A0F6VMN2</accession>